<evidence type="ECO:0000256" key="6">
    <source>
        <dbReference type="ARBA" id="ARBA00022519"/>
    </source>
</evidence>
<reference evidence="12" key="1">
    <citation type="journal article" date="2019" name="Int. J. Syst. Evol. Microbiol.">
        <title>The Global Catalogue of Microorganisms (GCM) 10K type strain sequencing project: providing services to taxonomists for standard genome sequencing and annotation.</title>
        <authorList>
            <consortium name="The Broad Institute Genomics Platform"/>
            <consortium name="The Broad Institute Genome Sequencing Center for Infectious Disease"/>
            <person name="Wu L."/>
            <person name="Ma J."/>
        </authorList>
    </citation>
    <scope>NUCLEOTIDE SEQUENCE [LARGE SCALE GENOMIC DNA]</scope>
    <source>
        <strain evidence="12">KCTC 62164</strain>
    </source>
</reference>
<comment type="similarity">
    <text evidence="2">Belongs to the GSP N family.</text>
</comment>
<evidence type="ECO:0000256" key="7">
    <source>
        <dbReference type="ARBA" id="ARBA00022692"/>
    </source>
</evidence>
<evidence type="ECO:0000256" key="4">
    <source>
        <dbReference type="ARBA" id="ARBA00022448"/>
    </source>
</evidence>
<keyword evidence="4" id="KW-0813">Transport</keyword>
<proteinExistence type="inferred from homology"/>
<organism evidence="11 12">
    <name type="scientific">Kordiimonas pumila</name>
    <dbReference type="NCBI Taxonomy" id="2161677"/>
    <lineage>
        <taxon>Bacteria</taxon>
        <taxon>Pseudomonadati</taxon>
        <taxon>Pseudomonadota</taxon>
        <taxon>Alphaproteobacteria</taxon>
        <taxon>Kordiimonadales</taxon>
        <taxon>Kordiimonadaceae</taxon>
        <taxon>Kordiimonas</taxon>
    </lineage>
</organism>
<keyword evidence="7" id="KW-0812">Transmembrane</keyword>
<dbReference type="Pfam" id="PF01203">
    <property type="entry name" value="T2SSN"/>
    <property type="match status" value="1"/>
</dbReference>
<keyword evidence="5" id="KW-1003">Cell membrane</keyword>
<evidence type="ECO:0000256" key="9">
    <source>
        <dbReference type="ARBA" id="ARBA00023136"/>
    </source>
</evidence>
<name>A0ABV7D7F5_9PROT</name>
<dbReference type="Proteomes" id="UP001595444">
    <property type="component" value="Unassembled WGS sequence"/>
</dbReference>
<accession>A0ABV7D7F5</accession>
<comment type="subcellular location">
    <subcellularLocation>
        <location evidence="1">Cell inner membrane</location>
    </subcellularLocation>
</comment>
<keyword evidence="12" id="KW-1185">Reference proteome</keyword>
<evidence type="ECO:0000256" key="3">
    <source>
        <dbReference type="ARBA" id="ARBA00021563"/>
    </source>
</evidence>
<evidence type="ECO:0000256" key="5">
    <source>
        <dbReference type="ARBA" id="ARBA00022475"/>
    </source>
</evidence>
<evidence type="ECO:0000313" key="11">
    <source>
        <dbReference type="EMBL" id="MFC3052781.1"/>
    </source>
</evidence>
<evidence type="ECO:0000256" key="1">
    <source>
        <dbReference type="ARBA" id="ARBA00004533"/>
    </source>
</evidence>
<evidence type="ECO:0000313" key="12">
    <source>
        <dbReference type="Proteomes" id="UP001595444"/>
    </source>
</evidence>
<gene>
    <name evidence="11" type="primary">gspN</name>
    <name evidence="11" type="ORF">ACFOKA_12775</name>
</gene>
<protein>
    <recommendedName>
        <fullName evidence="3">Type II secretion system protein N</fullName>
    </recommendedName>
    <alternativeName>
        <fullName evidence="10">General secretion pathway protein N</fullName>
    </alternativeName>
</protein>
<dbReference type="InterPro" id="IPR022792">
    <property type="entry name" value="T2SS_protein-GspN"/>
</dbReference>
<sequence>MMRSLPLKNWFLVLLGFVAFVFFVVLQAPASFVFSNISQVSGTFEGTLWQARARALTVNGIMLENVTLETGFWPLLAGDLVTRATVNGRDVRGMATFVSSGGTYSVNELQGQFSKAIGLYGVRFLPTTHIQATTLVFSDTGECMSGSFQLETTFLQDMLRQLGGDAPVLSGMGVCTDMGIKLDLAGSDDGMRVEIPVSVNQQGMASADITVIPVISADEGMRAVAGVAGLQYDGTAYKGTLQFSLKP</sequence>
<keyword evidence="9" id="KW-0472">Membrane</keyword>
<keyword evidence="6" id="KW-0997">Cell inner membrane</keyword>
<dbReference type="EMBL" id="JBHRSL010000010">
    <property type="protein sequence ID" value="MFC3052781.1"/>
    <property type="molecule type" value="Genomic_DNA"/>
</dbReference>
<comment type="caution">
    <text evidence="11">The sequence shown here is derived from an EMBL/GenBank/DDBJ whole genome shotgun (WGS) entry which is preliminary data.</text>
</comment>
<evidence type="ECO:0000256" key="2">
    <source>
        <dbReference type="ARBA" id="ARBA00007208"/>
    </source>
</evidence>
<dbReference type="RefSeq" id="WP_194213572.1">
    <property type="nucleotide sequence ID" value="NZ_CP061205.1"/>
</dbReference>
<evidence type="ECO:0000256" key="10">
    <source>
        <dbReference type="ARBA" id="ARBA00030772"/>
    </source>
</evidence>
<keyword evidence="8" id="KW-0653">Protein transport</keyword>
<evidence type="ECO:0000256" key="8">
    <source>
        <dbReference type="ARBA" id="ARBA00022927"/>
    </source>
</evidence>